<keyword evidence="1" id="KW-1133">Transmembrane helix</keyword>
<keyword evidence="1" id="KW-0472">Membrane</keyword>
<evidence type="ECO:0000256" key="1">
    <source>
        <dbReference type="SAM" id="Phobius"/>
    </source>
</evidence>
<evidence type="ECO:0000313" key="2">
    <source>
        <dbReference type="EMBL" id="MCC0098984.1"/>
    </source>
</evidence>
<evidence type="ECO:0000313" key="3">
    <source>
        <dbReference type="Proteomes" id="UP001520654"/>
    </source>
</evidence>
<proteinExistence type="predicted"/>
<keyword evidence="3" id="KW-1185">Reference proteome</keyword>
<reference evidence="2 3" key="1">
    <citation type="submission" date="2021-08" db="EMBL/GenBank/DDBJ databases">
        <title>Genomic Architecture of Streptomyces flavotricini NGL1 and Streptomyces erythrochromogenes HMS4 With Differential Plant Beneficial attributes and laccase production capabilities.</title>
        <authorList>
            <person name="Salwan R."/>
            <person name="Kaur R."/>
            <person name="Sharma V."/>
        </authorList>
    </citation>
    <scope>NUCLEOTIDE SEQUENCE [LARGE SCALE GENOMIC DNA]</scope>
    <source>
        <strain evidence="2 3">NGL1</strain>
    </source>
</reference>
<sequence length="61" mass="6505">MTVSGFTGSRTWLRVTGWSGLPAALGATYLLAGQIMASTSTWGRQVLPMGRFPAPEEHPEA</sequence>
<organism evidence="2 3">
    <name type="scientific">Streptomyces flavotricini</name>
    <dbReference type="NCBI Taxonomy" id="66888"/>
    <lineage>
        <taxon>Bacteria</taxon>
        <taxon>Bacillati</taxon>
        <taxon>Actinomycetota</taxon>
        <taxon>Actinomycetes</taxon>
        <taxon>Kitasatosporales</taxon>
        <taxon>Streptomycetaceae</taxon>
        <taxon>Streptomyces</taxon>
    </lineage>
</organism>
<comment type="caution">
    <text evidence="2">The sequence shown here is derived from an EMBL/GenBank/DDBJ whole genome shotgun (WGS) entry which is preliminary data.</text>
</comment>
<protein>
    <submittedName>
        <fullName evidence="2">Uncharacterized protein</fullName>
    </submittedName>
</protein>
<name>A0ABS8EFJ8_9ACTN</name>
<accession>A0ABS8EFJ8</accession>
<gene>
    <name evidence="2" type="ORF">K7B10_30250</name>
</gene>
<dbReference type="Proteomes" id="UP001520654">
    <property type="component" value="Unassembled WGS sequence"/>
</dbReference>
<feature type="transmembrane region" description="Helical" evidence="1">
    <location>
        <begin position="12"/>
        <end position="32"/>
    </location>
</feature>
<keyword evidence="1" id="KW-0812">Transmembrane</keyword>
<dbReference type="EMBL" id="JAINUL010000001">
    <property type="protein sequence ID" value="MCC0098984.1"/>
    <property type="molecule type" value="Genomic_DNA"/>
</dbReference>